<feature type="disulfide bond" description="Redox-active" evidence="18">
    <location>
        <begin position="676"/>
        <end position="679"/>
    </location>
</feature>
<dbReference type="InterPro" id="IPR003834">
    <property type="entry name" value="Cyt_c_assmbl_TM_dom"/>
</dbReference>
<keyword evidence="6 18" id="KW-0812">Transmembrane</keyword>
<dbReference type="InterPro" id="IPR035671">
    <property type="entry name" value="DsbD_gamma"/>
</dbReference>
<comment type="catalytic activity">
    <reaction evidence="16 18">
        <text>[protein]-dithiol + NAD(+) = [protein]-disulfide + NADH + H(+)</text>
        <dbReference type="Rhea" id="RHEA:18749"/>
        <dbReference type="Rhea" id="RHEA-COMP:10593"/>
        <dbReference type="Rhea" id="RHEA-COMP:10594"/>
        <dbReference type="ChEBI" id="CHEBI:15378"/>
        <dbReference type="ChEBI" id="CHEBI:29950"/>
        <dbReference type="ChEBI" id="CHEBI:50058"/>
        <dbReference type="ChEBI" id="CHEBI:57540"/>
        <dbReference type="ChEBI" id="CHEBI:57945"/>
        <dbReference type="EC" id="1.8.1.8"/>
    </reaction>
</comment>
<evidence type="ECO:0000256" key="19">
    <source>
        <dbReference type="SAM" id="MobiDB-lite"/>
    </source>
</evidence>
<keyword evidence="8 18" id="KW-0201">Cytochrome c-type biogenesis</keyword>
<dbReference type="SUPFAM" id="SSF74863">
    <property type="entry name" value="Thiol:disulfide interchange protein DsbD, N-terminal domain (DsbD-alpha)"/>
    <property type="match status" value="2"/>
</dbReference>
<dbReference type="Gene3D" id="3.40.30.10">
    <property type="entry name" value="Glutaredoxin"/>
    <property type="match status" value="1"/>
</dbReference>
<feature type="transmembrane region" description="Helical" evidence="18">
    <location>
        <begin position="466"/>
        <end position="496"/>
    </location>
</feature>
<dbReference type="InterPro" id="IPR022910">
    <property type="entry name" value="Thiol_diS_interchange_DbsD"/>
</dbReference>
<dbReference type="Pfam" id="PF13899">
    <property type="entry name" value="Thioredoxin_7"/>
    <property type="match status" value="1"/>
</dbReference>
<keyword evidence="10 18" id="KW-1133">Transmembrane helix</keyword>
<dbReference type="Pfam" id="PF02683">
    <property type="entry name" value="DsbD_TM"/>
    <property type="match status" value="1"/>
</dbReference>
<dbReference type="PROSITE" id="PS00194">
    <property type="entry name" value="THIOREDOXIN_1"/>
    <property type="match status" value="1"/>
</dbReference>
<keyword evidence="15 18" id="KW-0676">Redox-active center</keyword>
<keyword evidence="5 18" id="KW-0997">Cell inner membrane</keyword>
<keyword evidence="3 18" id="KW-0813">Transport</keyword>
<evidence type="ECO:0000259" key="20">
    <source>
        <dbReference type="PROSITE" id="PS51352"/>
    </source>
</evidence>
<dbReference type="CDD" id="cd02953">
    <property type="entry name" value="DsbDgamma"/>
    <property type="match status" value="1"/>
</dbReference>
<accession>A0ABS1WR73</accession>
<evidence type="ECO:0000256" key="5">
    <source>
        <dbReference type="ARBA" id="ARBA00022519"/>
    </source>
</evidence>
<dbReference type="HAMAP" id="MF_00399">
    <property type="entry name" value="DbsD"/>
    <property type="match status" value="1"/>
</dbReference>
<comment type="caution">
    <text evidence="21">The sequence shown here is derived from an EMBL/GenBank/DDBJ whole genome shotgun (WGS) entry which is preliminary data.</text>
</comment>
<feature type="transmembrane region" description="Helical" evidence="18">
    <location>
        <begin position="596"/>
        <end position="615"/>
    </location>
</feature>
<feature type="transmembrane region" description="Helical" evidence="18">
    <location>
        <begin position="386"/>
        <end position="411"/>
    </location>
</feature>
<dbReference type="NCBIfam" id="NF001419">
    <property type="entry name" value="PRK00293.1"/>
    <property type="match status" value="1"/>
</dbReference>
<evidence type="ECO:0000256" key="1">
    <source>
        <dbReference type="ARBA" id="ARBA00004429"/>
    </source>
</evidence>
<comment type="caution">
    <text evidence="18">Lacks conserved residue(s) required for the propagation of feature annotation.</text>
</comment>
<evidence type="ECO:0000256" key="9">
    <source>
        <dbReference type="ARBA" id="ARBA00022982"/>
    </source>
</evidence>
<comment type="subcellular location">
    <subcellularLocation>
        <location evidence="1 18">Cell inner membrane</location>
        <topology evidence="1 18">Multi-pass membrane protein</topology>
    </subcellularLocation>
</comment>
<keyword evidence="12 18" id="KW-0520">NAD</keyword>
<comment type="similarity">
    <text evidence="2 18">Belongs to the thioredoxin family. DsbD subfamily.</text>
</comment>
<feature type="signal peptide" evidence="18">
    <location>
        <begin position="1"/>
        <end position="32"/>
    </location>
</feature>
<dbReference type="Pfam" id="PF11412">
    <property type="entry name" value="DsbD_N"/>
    <property type="match status" value="2"/>
</dbReference>
<evidence type="ECO:0000256" key="14">
    <source>
        <dbReference type="ARBA" id="ARBA00023157"/>
    </source>
</evidence>
<dbReference type="PANTHER" id="PTHR32234">
    <property type="entry name" value="THIOL:DISULFIDE INTERCHANGE PROTEIN DSBD"/>
    <property type="match status" value="1"/>
</dbReference>
<evidence type="ECO:0000313" key="22">
    <source>
        <dbReference type="Proteomes" id="UP000661077"/>
    </source>
</evidence>
<keyword evidence="22" id="KW-1185">Reference proteome</keyword>
<evidence type="ECO:0000256" key="15">
    <source>
        <dbReference type="ARBA" id="ARBA00023284"/>
    </source>
</evidence>
<dbReference type="InterPro" id="IPR028250">
    <property type="entry name" value="DsbDN"/>
</dbReference>
<dbReference type="InterPro" id="IPR017937">
    <property type="entry name" value="Thioredoxin_CS"/>
</dbReference>
<proteinExistence type="inferred from homology"/>
<feature type="transmembrane region" description="Helical" evidence="18">
    <location>
        <begin position="567"/>
        <end position="584"/>
    </location>
</feature>
<dbReference type="InterPro" id="IPR036249">
    <property type="entry name" value="Thioredoxin-like_sf"/>
</dbReference>
<dbReference type="SUPFAM" id="SSF52833">
    <property type="entry name" value="Thioredoxin-like"/>
    <property type="match status" value="1"/>
</dbReference>
<dbReference type="RefSeq" id="WP_218042547.1">
    <property type="nucleotide sequence ID" value="NZ_JAEVLS010000001.1"/>
</dbReference>
<reference evidence="21 22" key="1">
    <citation type="journal article" date="2021" name="Int. J. Syst. Evol. Microbiol.">
        <title>Steroidobacter gossypii sp. nov., isolated from soil of cotton cropping field.</title>
        <authorList>
            <person name="Huang R."/>
            <person name="Yang S."/>
            <person name="Zhen C."/>
            <person name="Liu W."/>
        </authorList>
    </citation>
    <scope>NUCLEOTIDE SEQUENCE [LARGE SCALE GENOMIC DNA]</scope>
    <source>
        <strain evidence="21 22">S1-65</strain>
    </source>
</reference>
<dbReference type="InterPro" id="IPR013766">
    <property type="entry name" value="Thioredoxin_domain"/>
</dbReference>
<dbReference type="PROSITE" id="PS51352">
    <property type="entry name" value="THIOREDOXIN_2"/>
    <property type="match status" value="1"/>
</dbReference>
<keyword evidence="4 18" id="KW-1003">Cell membrane</keyword>
<feature type="domain" description="Thioredoxin" evidence="20">
    <location>
        <begin position="614"/>
        <end position="761"/>
    </location>
</feature>
<feature type="disulfide bond" description="Redox-active" evidence="18">
    <location>
        <begin position="278"/>
        <end position="284"/>
    </location>
</feature>
<dbReference type="EMBL" id="JAEVLS010000001">
    <property type="protein sequence ID" value="MBM0103475.1"/>
    <property type="molecule type" value="Genomic_DNA"/>
</dbReference>
<dbReference type="EC" id="1.8.1.8" evidence="18"/>
<keyword evidence="14 18" id="KW-1015">Disulfide bond</keyword>
<name>A0ABS1WR73_9GAMM</name>
<dbReference type="GO" id="GO:0047134">
    <property type="term" value="F:protein-disulfide reductase [NAD(P)H] activity"/>
    <property type="evidence" value="ECO:0007669"/>
    <property type="project" value="UniProtKB-EC"/>
</dbReference>
<feature type="compositionally biased region" description="Low complexity" evidence="19">
    <location>
        <begin position="312"/>
        <end position="323"/>
    </location>
</feature>
<evidence type="ECO:0000256" key="2">
    <source>
        <dbReference type="ARBA" id="ARBA00007241"/>
    </source>
</evidence>
<organism evidence="21 22">
    <name type="scientific">Steroidobacter gossypii</name>
    <dbReference type="NCBI Taxonomy" id="2805490"/>
    <lineage>
        <taxon>Bacteria</taxon>
        <taxon>Pseudomonadati</taxon>
        <taxon>Pseudomonadota</taxon>
        <taxon>Gammaproteobacteria</taxon>
        <taxon>Steroidobacterales</taxon>
        <taxon>Steroidobacteraceae</taxon>
        <taxon>Steroidobacter</taxon>
    </lineage>
</organism>
<evidence type="ECO:0000256" key="4">
    <source>
        <dbReference type="ARBA" id="ARBA00022475"/>
    </source>
</evidence>
<evidence type="ECO:0000256" key="17">
    <source>
        <dbReference type="ARBA" id="ARBA00047804"/>
    </source>
</evidence>
<feature type="chain" id="PRO_5044912120" description="Thiol:disulfide interchange protein DsbD" evidence="18">
    <location>
        <begin position="33"/>
        <end position="762"/>
    </location>
</feature>
<evidence type="ECO:0000313" key="21">
    <source>
        <dbReference type="EMBL" id="MBM0103475.1"/>
    </source>
</evidence>
<feature type="transmembrane region" description="Helical" evidence="18">
    <location>
        <begin position="342"/>
        <end position="374"/>
    </location>
</feature>
<comment type="catalytic activity">
    <reaction evidence="17 18">
        <text>[protein]-dithiol + NADP(+) = [protein]-disulfide + NADPH + H(+)</text>
        <dbReference type="Rhea" id="RHEA:18753"/>
        <dbReference type="Rhea" id="RHEA-COMP:10593"/>
        <dbReference type="Rhea" id="RHEA-COMP:10594"/>
        <dbReference type="ChEBI" id="CHEBI:15378"/>
        <dbReference type="ChEBI" id="CHEBI:29950"/>
        <dbReference type="ChEBI" id="CHEBI:50058"/>
        <dbReference type="ChEBI" id="CHEBI:57783"/>
        <dbReference type="ChEBI" id="CHEBI:58349"/>
        <dbReference type="EC" id="1.8.1.8"/>
    </reaction>
</comment>
<keyword evidence="7 18" id="KW-0732">Signal</keyword>
<keyword evidence="9 18" id="KW-0249">Electron transport</keyword>
<feature type="region of interest" description="Disordered" evidence="19">
    <location>
        <begin position="300"/>
        <end position="325"/>
    </location>
</feature>
<feature type="transmembrane region" description="Helical" evidence="18">
    <location>
        <begin position="508"/>
        <end position="531"/>
    </location>
</feature>
<dbReference type="InterPro" id="IPR036929">
    <property type="entry name" value="DsbDN_sf"/>
</dbReference>
<sequence length="762" mass="80712" precursor="true">MSTNLNSNTRQLSIMVWAAALAWLASLSAAQAKEDFLPPEQAYRYTVEADGDRVVVNWKVAPGYYLYKKKMGVASTMATVQTAEPDWPKGQEHTDEYFGTQEIYRGSFAVPVAFTLHSGERPKKLALELKLQGCADAGLCYPPLRWKTEVDLPAAGAGGGLSSLFKSKGGGFGAPKRNDDFLPPDEAFRFGPGMEQPDKVALTWIIAEDYYLYKDRIQVTTDTPGVTLGRLQLPEGKPKHDEYFGDTEVYYEVLEASLPIARPAGAGTLDLNVTYQGCAEGGLCYNPITKQVSLELPPTDRATTLPADAQPTGTSAGGLASSSKPPVAEQDRLASLIRDGNLFAVLATFFGLGILLSLTPCVLPMIPILSGIIVGQGGTVTPARGFSLAFTYVQGMALTYAAAGAAFVLAFQQAPQAFFQQPWIIGLMTLLFVVLALAMFGAFTLQLPSALQTRLTNVSNQQKSGTFVGTFIMGALSALVVTACVAPAIIAALSVISQTGQIARGAGALYATGLGMGVPLLIVGASAGSLLPKVGPWMDTVKSLFGVLFLGVAIYLVSPLLPGAAVMLLWSLLAVLSGFWIFSLKARDGSPVAAPLRAAGLVALVYGILLLIGTASGSKDPLQPLDRLASGGGGASTQEHALAFQRIKTVADLENAVAAATAAGKPVMLDFYADWCVSCKEMEKFTFPDPGVQAVLANVVLLQADVTANDEHDRELMTRFGIYGPPTIAFYGADGVERTDFRLVGFMGAEPFREHARAAFGS</sequence>
<evidence type="ECO:0000256" key="16">
    <source>
        <dbReference type="ARBA" id="ARBA00047388"/>
    </source>
</evidence>
<dbReference type="Gene3D" id="2.60.40.1250">
    <property type="entry name" value="Thiol:disulfide interchange protein DsbD, N-terminal domain"/>
    <property type="match status" value="2"/>
</dbReference>
<evidence type="ECO:0000256" key="11">
    <source>
        <dbReference type="ARBA" id="ARBA00023002"/>
    </source>
</evidence>
<evidence type="ECO:0000256" key="10">
    <source>
        <dbReference type="ARBA" id="ARBA00022989"/>
    </source>
</evidence>
<evidence type="ECO:0000256" key="18">
    <source>
        <dbReference type="HAMAP-Rule" id="MF_00399"/>
    </source>
</evidence>
<comment type="function">
    <text evidence="18">Required to facilitate the formation of correct disulfide bonds in some periplasmic proteins and for the assembly of the periplasmic c-type cytochromes. Acts by transferring electrons from cytoplasmic thioredoxin to the periplasm. This transfer involves a cascade of disulfide bond formation and reduction steps.</text>
</comment>
<evidence type="ECO:0000256" key="12">
    <source>
        <dbReference type="ARBA" id="ARBA00023027"/>
    </source>
</evidence>
<evidence type="ECO:0000256" key="8">
    <source>
        <dbReference type="ARBA" id="ARBA00022748"/>
    </source>
</evidence>
<evidence type="ECO:0000256" key="13">
    <source>
        <dbReference type="ARBA" id="ARBA00023136"/>
    </source>
</evidence>
<evidence type="ECO:0000256" key="3">
    <source>
        <dbReference type="ARBA" id="ARBA00022448"/>
    </source>
</evidence>
<dbReference type="PANTHER" id="PTHR32234:SF0">
    <property type="entry name" value="THIOL:DISULFIDE INTERCHANGE PROTEIN DSBD"/>
    <property type="match status" value="1"/>
</dbReference>
<keyword evidence="13 18" id="KW-0472">Membrane</keyword>
<feature type="transmembrane region" description="Helical" evidence="18">
    <location>
        <begin position="423"/>
        <end position="445"/>
    </location>
</feature>
<evidence type="ECO:0000256" key="7">
    <source>
        <dbReference type="ARBA" id="ARBA00022729"/>
    </source>
</evidence>
<evidence type="ECO:0000256" key="6">
    <source>
        <dbReference type="ARBA" id="ARBA00022692"/>
    </source>
</evidence>
<dbReference type="Proteomes" id="UP000661077">
    <property type="component" value="Unassembled WGS sequence"/>
</dbReference>
<protein>
    <recommendedName>
        <fullName evidence="18">Thiol:disulfide interchange protein DsbD</fullName>
        <ecNumber evidence="18">1.8.1.8</ecNumber>
    </recommendedName>
    <alternativeName>
        <fullName evidence="18">Protein-disulfide reductase</fullName>
        <shortName evidence="18">Disulfide reductase</shortName>
    </alternativeName>
</protein>
<gene>
    <name evidence="18 21" type="primary">dsbD</name>
    <name evidence="21" type="ORF">JM946_01915</name>
</gene>
<keyword evidence="11 18" id="KW-0560">Oxidoreductase</keyword>